<dbReference type="AlphaFoldDB" id="A0AAD3NGW6"/>
<comment type="caution">
    <text evidence="1">The sequence shown here is derived from an EMBL/GenBank/DDBJ whole genome shotgun (WGS) entry which is preliminary data.</text>
</comment>
<feature type="non-terminal residue" evidence="1">
    <location>
        <position position="230"/>
    </location>
</feature>
<keyword evidence="2" id="KW-1185">Reference proteome</keyword>
<evidence type="ECO:0000313" key="1">
    <source>
        <dbReference type="EMBL" id="GLD72205.1"/>
    </source>
</evidence>
<name>A0AAD3NGW6_LATJO</name>
<evidence type="ECO:0000313" key="2">
    <source>
        <dbReference type="Proteomes" id="UP001279410"/>
    </source>
</evidence>
<accession>A0AAD3NGW6</accession>
<dbReference type="Proteomes" id="UP001279410">
    <property type="component" value="Unassembled WGS sequence"/>
</dbReference>
<proteinExistence type="predicted"/>
<protein>
    <submittedName>
        <fullName evidence="1">Integrator complex subunit 3 isoform X1</fullName>
    </submittedName>
</protein>
<organism evidence="1 2">
    <name type="scientific">Lates japonicus</name>
    <name type="common">Japanese lates</name>
    <dbReference type="NCBI Taxonomy" id="270547"/>
    <lineage>
        <taxon>Eukaryota</taxon>
        <taxon>Metazoa</taxon>
        <taxon>Chordata</taxon>
        <taxon>Craniata</taxon>
        <taxon>Vertebrata</taxon>
        <taxon>Euteleostomi</taxon>
        <taxon>Actinopterygii</taxon>
        <taxon>Neopterygii</taxon>
        <taxon>Teleostei</taxon>
        <taxon>Neoteleostei</taxon>
        <taxon>Acanthomorphata</taxon>
        <taxon>Carangaria</taxon>
        <taxon>Carangaria incertae sedis</taxon>
        <taxon>Centropomidae</taxon>
        <taxon>Lates</taxon>
    </lineage>
</organism>
<gene>
    <name evidence="1" type="ORF">AKAME5_002352900</name>
</gene>
<dbReference type="EMBL" id="BRZM01000910">
    <property type="protein sequence ID" value="GLD72205.1"/>
    <property type="molecule type" value="Genomic_DNA"/>
</dbReference>
<sequence length="230" mass="25612">NSGWLESRPHILLEQKEWVLKSGMLIAMSATPTGLIAGPRTNPLPPPGQKLSGGLLHHHAEEKVRRSSWRSDRRDLSACCRTSAGSQRWSCERPMHTTQVLSPQFTGVLQLLTARDFQEVPGLPTDPGHGDQTAVHDPGSFHLCPTRLLRCCRAAEAVSGPVSRDSTRPQRRSQSLRHASDSLHLWRVHPSNEIIPHFLLHWSLRCARAAFNSATFIMEKSAGEETHTVH</sequence>
<reference evidence="1" key="1">
    <citation type="submission" date="2022-08" db="EMBL/GenBank/DDBJ databases">
        <title>Genome sequencing of akame (Lates japonicus).</title>
        <authorList>
            <person name="Hashiguchi Y."/>
            <person name="Takahashi H."/>
        </authorList>
    </citation>
    <scope>NUCLEOTIDE SEQUENCE</scope>
    <source>
        <strain evidence="1">Kochi</strain>
    </source>
</reference>